<evidence type="ECO:0000313" key="7">
    <source>
        <dbReference type="Proteomes" id="UP000694392"/>
    </source>
</evidence>
<dbReference type="Pfam" id="PF00855">
    <property type="entry name" value="PWWP"/>
    <property type="match status" value="1"/>
</dbReference>
<keyword evidence="3" id="KW-0862">Zinc</keyword>
<dbReference type="PROSITE" id="PS51050">
    <property type="entry name" value="ZF_CW"/>
    <property type="match status" value="1"/>
</dbReference>
<dbReference type="SUPFAM" id="SSF63748">
    <property type="entry name" value="Tudor/PWWP/MBT"/>
    <property type="match status" value="1"/>
</dbReference>
<evidence type="ECO:0000256" key="1">
    <source>
        <dbReference type="ARBA" id="ARBA00022723"/>
    </source>
</evidence>
<dbReference type="Proteomes" id="UP000694392">
    <property type="component" value="Unplaced"/>
</dbReference>
<keyword evidence="2" id="KW-0863">Zinc-finger</keyword>
<dbReference type="PANTHER" id="PTHR15999">
    <property type="entry name" value="ZINC FINGER CW-TYPE PWWP DOMAIN PROTEIN 1"/>
    <property type="match status" value="1"/>
</dbReference>
<dbReference type="Gene3D" id="2.30.30.140">
    <property type="match status" value="1"/>
</dbReference>
<dbReference type="AlphaFoldDB" id="A0A8D0HPP1"/>
<proteinExistence type="predicted"/>
<gene>
    <name evidence="6" type="primary">ZCWPW2</name>
</gene>
<dbReference type="GO" id="GO:0008270">
    <property type="term" value="F:zinc ion binding"/>
    <property type="evidence" value="ECO:0007669"/>
    <property type="project" value="UniProtKB-KW"/>
</dbReference>
<name>A0A8D0HPP1_SPHPU</name>
<dbReference type="PROSITE" id="PS50812">
    <property type="entry name" value="PWWP"/>
    <property type="match status" value="1"/>
</dbReference>
<accession>A0A8D0HPP1</accession>
<reference evidence="6" key="2">
    <citation type="submission" date="2025-09" db="UniProtKB">
        <authorList>
            <consortium name="Ensembl"/>
        </authorList>
    </citation>
    <scope>IDENTIFICATION</scope>
</reference>
<keyword evidence="7" id="KW-1185">Reference proteome</keyword>
<evidence type="ECO:0000256" key="2">
    <source>
        <dbReference type="ARBA" id="ARBA00022771"/>
    </source>
</evidence>
<feature type="domain" description="PWWP" evidence="4">
    <location>
        <begin position="88"/>
        <end position="152"/>
    </location>
</feature>
<dbReference type="GO" id="GO:0005634">
    <property type="term" value="C:nucleus"/>
    <property type="evidence" value="ECO:0007669"/>
    <property type="project" value="TreeGrafter"/>
</dbReference>
<sequence length="355" mass="41156">LKKEKICILNLYVYLKYKVWVQCENGSCLKWRLLSSDDAAQVNPYEPWYCYMNTDPWFNNCSTSEEHFPEESQFRKNGFKYVYSELPLGSLVLARTCNWPRWPGILCPDPINGQHVTYDLDGDGKNNHVEFLGKPHSRGWVAVKDISHYPSSMKPEECKRKKKWYESALEEANKLLAFPDRQRLEMCYLSKMVKKIIFTNKFVPTLFHKMGARGKIPLLIKITFSNVISLYMITDLQQLCQSVCRKSVFRCSLETVVSDDILSKENLGMYKHLEQCFIWLQVAISLGSYWDSQVIKLSVTKCSIEITEESSVENCTQEDCIIIDGIAFRTGECIENITDKFKEIDSLMAELQDSL</sequence>
<reference evidence="6" key="1">
    <citation type="submission" date="2025-08" db="UniProtKB">
        <authorList>
            <consortium name="Ensembl"/>
        </authorList>
    </citation>
    <scope>IDENTIFICATION</scope>
</reference>
<dbReference type="GO" id="GO:0140002">
    <property type="term" value="F:histone H3K4me3 reader activity"/>
    <property type="evidence" value="ECO:0007669"/>
    <property type="project" value="Ensembl"/>
</dbReference>
<organism evidence="6 7">
    <name type="scientific">Sphenodon punctatus</name>
    <name type="common">Tuatara</name>
    <name type="synonym">Hatteria punctata</name>
    <dbReference type="NCBI Taxonomy" id="8508"/>
    <lineage>
        <taxon>Eukaryota</taxon>
        <taxon>Metazoa</taxon>
        <taxon>Chordata</taxon>
        <taxon>Craniata</taxon>
        <taxon>Vertebrata</taxon>
        <taxon>Euteleostomi</taxon>
        <taxon>Lepidosauria</taxon>
        <taxon>Sphenodontia</taxon>
        <taxon>Sphenodontidae</taxon>
        <taxon>Sphenodon</taxon>
    </lineage>
</organism>
<dbReference type="GeneTree" id="ENSGT00560000077278"/>
<dbReference type="OMA" id="HSRSWID"/>
<dbReference type="CDD" id="cd20146">
    <property type="entry name" value="PWWP_ZCWPW2"/>
    <property type="match status" value="1"/>
</dbReference>
<dbReference type="InterPro" id="IPR042778">
    <property type="entry name" value="ZCWPW1/ZCWPW2"/>
</dbReference>
<evidence type="ECO:0000256" key="3">
    <source>
        <dbReference type="ARBA" id="ARBA00022833"/>
    </source>
</evidence>
<evidence type="ECO:0000259" key="4">
    <source>
        <dbReference type="PROSITE" id="PS50812"/>
    </source>
</evidence>
<evidence type="ECO:0000259" key="5">
    <source>
        <dbReference type="PROSITE" id="PS51050"/>
    </source>
</evidence>
<protein>
    <submittedName>
        <fullName evidence="6">Zinc finger CW-type and PWWP domain containing 2</fullName>
    </submittedName>
</protein>
<dbReference type="InterPro" id="IPR011124">
    <property type="entry name" value="Znf_CW"/>
</dbReference>
<dbReference type="PANTHER" id="PTHR15999:SF6">
    <property type="entry name" value="ZINC FINGER CW-TYPE PWWP DOMAIN PROTEIN 2"/>
    <property type="match status" value="1"/>
</dbReference>
<dbReference type="Pfam" id="PF07496">
    <property type="entry name" value="zf-CW"/>
    <property type="match status" value="1"/>
</dbReference>
<dbReference type="Gene3D" id="3.30.40.100">
    <property type="match status" value="1"/>
</dbReference>
<keyword evidence="1" id="KW-0479">Metal-binding</keyword>
<feature type="domain" description="CW-type" evidence="5">
    <location>
        <begin position="14"/>
        <end position="69"/>
    </location>
</feature>
<evidence type="ECO:0000313" key="6">
    <source>
        <dbReference type="Ensembl" id="ENSSPUP00000022317.1"/>
    </source>
</evidence>
<dbReference type="Ensembl" id="ENSSPUT00000023783.1">
    <property type="protein sequence ID" value="ENSSPUP00000022317.1"/>
    <property type="gene ID" value="ENSSPUG00000017127.1"/>
</dbReference>
<dbReference type="InterPro" id="IPR000313">
    <property type="entry name" value="PWWP_dom"/>
</dbReference>